<keyword evidence="7 9" id="KW-0456">Lyase</keyword>
<dbReference type="Gene3D" id="3.20.20.70">
    <property type="entry name" value="Aldolase class I"/>
    <property type="match status" value="1"/>
</dbReference>
<evidence type="ECO:0000256" key="1">
    <source>
        <dbReference type="ARBA" id="ARBA00003365"/>
    </source>
</evidence>
<organism evidence="11 12">
    <name type="scientific">Thioalkalivibrio denitrificans</name>
    <dbReference type="NCBI Taxonomy" id="108003"/>
    <lineage>
        <taxon>Bacteria</taxon>
        <taxon>Pseudomonadati</taxon>
        <taxon>Pseudomonadota</taxon>
        <taxon>Gammaproteobacteria</taxon>
        <taxon>Chromatiales</taxon>
        <taxon>Ectothiorhodospiraceae</taxon>
        <taxon>Thioalkalivibrio</taxon>
    </lineage>
</organism>
<dbReference type="UniPathway" id="UPA00035">
    <property type="reaction ID" value="UER00044"/>
</dbReference>
<keyword evidence="6 9" id="KW-0057">Aromatic amino acid biosynthesis</keyword>
<dbReference type="NCBIfam" id="TIGR00262">
    <property type="entry name" value="trpA"/>
    <property type="match status" value="1"/>
</dbReference>
<protein>
    <recommendedName>
        <fullName evidence="9">Tryptophan synthase alpha chain</fullName>
        <ecNumber evidence="9">4.2.1.20</ecNumber>
    </recommendedName>
</protein>
<dbReference type="HAMAP" id="MF_00131">
    <property type="entry name" value="Trp_synth_alpha"/>
    <property type="match status" value="1"/>
</dbReference>
<comment type="similarity">
    <text evidence="9 10">Belongs to the TrpA family.</text>
</comment>
<dbReference type="OrthoDB" id="9804578at2"/>
<dbReference type="GO" id="GO:0004834">
    <property type="term" value="F:tryptophan synthase activity"/>
    <property type="evidence" value="ECO:0007669"/>
    <property type="project" value="UniProtKB-UniRule"/>
</dbReference>
<comment type="catalytic activity">
    <reaction evidence="8 9">
        <text>(1S,2R)-1-C-(indol-3-yl)glycerol 3-phosphate + L-serine = D-glyceraldehyde 3-phosphate + L-tryptophan + H2O</text>
        <dbReference type="Rhea" id="RHEA:10532"/>
        <dbReference type="ChEBI" id="CHEBI:15377"/>
        <dbReference type="ChEBI" id="CHEBI:33384"/>
        <dbReference type="ChEBI" id="CHEBI:57912"/>
        <dbReference type="ChEBI" id="CHEBI:58866"/>
        <dbReference type="ChEBI" id="CHEBI:59776"/>
        <dbReference type="EC" id="4.2.1.20"/>
    </reaction>
</comment>
<dbReference type="InterPro" id="IPR002028">
    <property type="entry name" value="Trp_synthase_suA"/>
</dbReference>
<dbReference type="PANTHER" id="PTHR43406:SF1">
    <property type="entry name" value="TRYPTOPHAN SYNTHASE ALPHA CHAIN, CHLOROPLASTIC"/>
    <property type="match status" value="1"/>
</dbReference>
<evidence type="ECO:0000256" key="8">
    <source>
        <dbReference type="ARBA" id="ARBA00049047"/>
    </source>
</evidence>
<dbReference type="FunFam" id="3.20.20.70:FF:000037">
    <property type="entry name" value="Tryptophan synthase alpha chain"/>
    <property type="match status" value="1"/>
</dbReference>
<keyword evidence="12" id="KW-1185">Reference proteome</keyword>
<evidence type="ECO:0000256" key="4">
    <source>
        <dbReference type="ARBA" id="ARBA00022605"/>
    </source>
</evidence>
<comment type="subunit">
    <text evidence="3 9">Tetramer of two alpha and two beta chains.</text>
</comment>
<evidence type="ECO:0000256" key="6">
    <source>
        <dbReference type="ARBA" id="ARBA00023141"/>
    </source>
</evidence>
<keyword evidence="4 9" id="KW-0028">Amino-acid biosynthesis</keyword>
<evidence type="ECO:0000313" key="11">
    <source>
        <dbReference type="EMBL" id="OOG22330.1"/>
    </source>
</evidence>
<reference evidence="11 12" key="1">
    <citation type="submission" date="2017-02" db="EMBL/GenBank/DDBJ databases">
        <title>Genomic diversity within the haloalkaliphilic genus Thioalkalivibrio.</title>
        <authorList>
            <person name="Ahn A.-C."/>
            <person name="Meier-Kolthoff J."/>
            <person name="Overmars L."/>
            <person name="Richter M."/>
            <person name="Woyke T."/>
            <person name="Sorokin D.Y."/>
            <person name="Muyzer G."/>
        </authorList>
    </citation>
    <scope>NUCLEOTIDE SEQUENCE [LARGE SCALE GENOMIC DNA]</scope>
    <source>
        <strain evidence="11 12">ALJD</strain>
    </source>
</reference>
<comment type="function">
    <text evidence="1 9">The alpha subunit is responsible for the aldol cleavage of indoleglycerol phosphate to indole and glyceraldehyde 3-phosphate.</text>
</comment>
<dbReference type="STRING" id="108003.B1C78_15250"/>
<dbReference type="PANTHER" id="PTHR43406">
    <property type="entry name" value="TRYPTOPHAN SYNTHASE, ALPHA CHAIN"/>
    <property type="match status" value="1"/>
</dbReference>
<name>A0A1V3NB93_9GAMM</name>
<proteinExistence type="inferred from homology"/>
<dbReference type="EMBL" id="MVBK01000104">
    <property type="protein sequence ID" value="OOG22330.1"/>
    <property type="molecule type" value="Genomic_DNA"/>
</dbReference>
<dbReference type="SUPFAM" id="SSF51366">
    <property type="entry name" value="Ribulose-phoshate binding barrel"/>
    <property type="match status" value="1"/>
</dbReference>
<evidence type="ECO:0000256" key="7">
    <source>
        <dbReference type="ARBA" id="ARBA00023239"/>
    </source>
</evidence>
<gene>
    <name evidence="9" type="primary">trpA</name>
    <name evidence="11" type="ORF">B1C78_15250</name>
</gene>
<feature type="active site" description="Proton acceptor" evidence="9">
    <location>
        <position position="60"/>
    </location>
</feature>
<feature type="active site" description="Proton acceptor" evidence="9">
    <location>
        <position position="49"/>
    </location>
</feature>
<dbReference type="GO" id="GO:0005829">
    <property type="term" value="C:cytosol"/>
    <property type="evidence" value="ECO:0007669"/>
    <property type="project" value="TreeGrafter"/>
</dbReference>
<comment type="caution">
    <text evidence="11">The sequence shown here is derived from an EMBL/GenBank/DDBJ whole genome shotgun (WGS) entry which is preliminary data.</text>
</comment>
<evidence type="ECO:0000313" key="12">
    <source>
        <dbReference type="Proteomes" id="UP000189462"/>
    </source>
</evidence>
<evidence type="ECO:0000256" key="10">
    <source>
        <dbReference type="RuleBase" id="RU003662"/>
    </source>
</evidence>
<dbReference type="Proteomes" id="UP000189462">
    <property type="component" value="Unassembled WGS sequence"/>
</dbReference>
<dbReference type="InterPro" id="IPR013785">
    <property type="entry name" value="Aldolase_TIM"/>
</dbReference>
<evidence type="ECO:0000256" key="5">
    <source>
        <dbReference type="ARBA" id="ARBA00022822"/>
    </source>
</evidence>
<dbReference type="EC" id="4.2.1.20" evidence="9"/>
<dbReference type="RefSeq" id="WP_077280014.1">
    <property type="nucleotide sequence ID" value="NZ_MVBK01000104.1"/>
</dbReference>
<evidence type="ECO:0000256" key="3">
    <source>
        <dbReference type="ARBA" id="ARBA00011270"/>
    </source>
</evidence>
<dbReference type="PROSITE" id="PS00167">
    <property type="entry name" value="TRP_SYNTHASE_ALPHA"/>
    <property type="match status" value="1"/>
</dbReference>
<accession>A0A1V3NB93</accession>
<sequence length="266" mass="28183">MSRLAPRFEALRAAGRKALIPYVTAGDPNPDNTVPLMHAMVEAGVDIIELGVPFSDPMADGPVIQQACERALRHHVSLRQVIGMVKTFREKDGDTPVVLMGYLNPVEIMGYEAFADAASSAGVDGLLTVDLPPEEGHDLVQALRARDIDPIYLLAPTSHEARIRRICAAASGFVYYVSLKGVTGAATLDVDEVGRKVAAIRSHTDLPVGVGFGIGDAESAARVSAVADAVIVGSALVRRIAEHENDPEAGRRAVSELLAGMRKAMG</sequence>
<comment type="pathway">
    <text evidence="2 9">Amino-acid biosynthesis; L-tryptophan biosynthesis; L-tryptophan from chorismate: step 5/5.</text>
</comment>
<dbReference type="InterPro" id="IPR011060">
    <property type="entry name" value="RibuloseP-bd_barrel"/>
</dbReference>
<dbReference type="CDD" id="cd04724">
    <property type="entry name" value="Tryptophan_synthase_alpha"/>
    <property type="match status" value="1"/>
</dbReference>
<dbReference type="Pfam" id="PF00290">
    <property type="entry name" value="Trp_syntA"/>
    <property type="match status" value="1"/>
</dbReference>
<dbReference type="AlphaFoldDB" id="A0A1V3NB93"/>
<keyword evidence="5 9" id="KW-0822">Tryptophan biosynthesis</keyword>
<evidence type="ECO:0000256" key="2">
    <source>
        <dbReference type="ARBA" id="ARBA00004733"/>
    </source>
</evidence>
<evidence type="ECO:0000256" key="9">
    <source>
        <dbReference type="HAMAP-Rule" id="MF_00131"/>
    </source>
</evidence>
<dbReference type="InterPro" id="IPR018204">
    <property type="entry name" value="Trp_synthase_alpha_AS"/>
</dbReference>